<reference evidence="2 3" key="2">
    <citation type="submission" date="2020-06" db="EMBL/GenBank/DDBJ databases">
        <title>Complete Genome Sequence of Clostridium muelleri sp. nov. P21T, an Acid-Alcohol Producing Acetogen Isolated from Old Hay.</title>
        <authorList>
            <person name="Duncan K.E."/>
            <person name="Tanner R.S."/>
        </authorList>
    </citation>
    <scope>NUCLEOTIDE SEQUENCE [LARGE SCALE GENOMIC DNA]</scope>
    <source>
        <strain evidence="2 3">P21</strain>
    </source>
</reference>
<name>A0A7Y0ELA9_9CLOT</name>
<feature type="compositionally biased region" description="Acidic residues" evidence="1">
    <location>
        <begin position="360"/>
        <end position="373"/>
    </location>
</feature>
<gene>
    <name evidence="2" type="ORF">HBE96_23465</name>
</gene>
<evidence type="ECO:0000313" key="3">
    <source>
        <dbReference type="Proteomes" id="UP000537131"/>
    </source>
</evidence>
<organism evidence="2 3">
    <name type="scientific">Clostridium muellerianum</name>
    <dbReference type="NCBI Taxonomy" id="2716538"/>
    <lineage>
        <taxon>Bacteria</taxon>
        <taxon>Bacillati</taxon>
        <taxon>Bacillota</taxon>
        <taxon>Clostridia</taxon>
        <taxon>Eubacteriales</taxon>
        <taxon>Clostridiaceae</taxon>
        <taxon>Clostridium</taxon>
    </lineage>
</organism>
<sequence length="391" mass="45997">MNEKIVFNYKSNWYENTVISKIGIEGLWVYFNIRKFKLQYCKDICVFSLDLLHKEIQSYYKENNRKYSTSNIRDIIFQLKKYKIINFDRKYSMKNTIDLCYCELLDLPNLDNKYKPLSDNDYYITVDTDTINGIFDKGLNEKHIAVYYCLKKYINVQGTPTGQINLSYEKMSEWLGINKETANIYAIELEKNKIIANEYTKSKAGHKCNSFIISNNKNLGQDSTISEIAEKNNIKRLKKKLQNNKIKVTVKAFDNMEEYIELMTETEKDHIKELNEKNIVYAIEYFYFELLDALKERKNNKDNFITDVRKRQIEVSQEENLPEPNNSDVPKTEDIKVVPNSVPPSPSVFCADDEVNSILNDEDIWGEDDPLEDNNEKSPFHNYDRPASEVF</sequence>
<reference evidence="2 3" key="1">
    <citation type="submission" date="2020-04" db="EMBL/GenBank/DDBJ databases">
        <authorList>
            <person name="Doyle D.A."/>
        </authorList>
    </citation>
    <scope>NUCLEOTIDE SEQUENCE [LARGE SCALE GENOMIC DNA]</scope>
    <source>
        <strain evidence="2 3">P21</strain>
    </source>
</reference>
<accession>A0A7Y0ELA9</accession>
<dbReference type="AlphaFoldDB" id="A0A7Y0ELA9"/>
<evidence type="ECO:0000313" key="2">
    <source>
        <dbReference type="EMBL" id="NMM65540.1"/>
    </source>
</evidence>
<comment type="caution">
    <text evidence="2">The sequence shown here is derived from an EMBL/GenBank/DDBJ whole genome shotgun (WGS) entry which is preliminary data.</text>
</comment>
<dbReference type="Proteomes" id="UP000537131">
    <property type="component" value="Unassembled WGS sequence"/>
</dbReference>
<protein>
    <submittedName>
        <fullName evidence="2">Uncharacterized protein</fullName>
    </submittedName>
</protein>
<feature type="region of interest" description="Disordered" evidence="1">
    <location>
        <begin position="316"/>
        <end position="347"/>
    </location>
</feature>
<evidence type="ECO:0000256" key="1">
    <source>
        <dbReference type="SAM" id="MobiDB-lite"/>
    </source>
</evidence>
<dbReference type="RefSeq" id="WP_169300117.1">
    <property type="nucleotide sequence ID" value="NZ_JABBNI010000065.1"/>
</dbReference>
<feature type="region of interest" description="Disordered" evidence="1">
    <location>
        <begin position="360"/>
        <end position="391"/>
    </location>
</feature>
<keyword evidence="3" id="KW-1185">Reference proteome</keyword>
<feature type="compositionally biased region" description="Basic and acidic residues" evidence="1">
    <location>
        <begin position="374"/>
        <end position="391"/>
    </location>
</feature>
<dbReference type="EMBL" id="JABBNI010000065">
    <property type="protein sequence ID" value="NMM65540.1"/>
    <property type="molecule type" value="Genomic_DNA"/>
</dbReference>
<proteinExistence type="predicted"/>